<evidence type="ECO:0000256" key="2">
    <source>
        <dbReference type="ARBA" id="ARBA00022448"/>
    </source>
</evidence>
<keyword evidence="2 7" id="KW-0813">Transport</keyword>
<dbReference type="EMBL" id="SOGT01000018">
    <property type="protein sequence ID" value="TFD23163.1"/>
    <property type="molecule type" value="Genomic_DNA"/>
</dbReference>
<accession>A0A4R8Z8M7</accession>
<keyword evidence="5 7" id="KW-1133">Transmembrane helix</keyword>
<evidence type="ECO:0000256" key="7">
    <source>
        <dbReference type="RuleBase" id="RU363032"/>
    </source>
</evidence>
<keyword evidence="4 7" id="KW-0812">Transmembrane</keyword>
<evidence type="ECO:0000313" key="10">
    <source>
        <dbReference type="Proteomes" id="UP000298424"/>
    </source>
</evidence>
<protein>
    <submittedName>
        <fullName evidence="9">Sugar ABC transporter permease</fullName>
    </submittedName>
</protein>
<feature type="transmembrane region" description="Helical" evidence="7">
    <location>
        <begin position="295"/>
        <end position="314"/>
    </location>
</feature>
<dbReference type="GO" id="GO:0005886">
    <property type="term" value="C:plasma membrane"/>
    <property type="evidence" value="ECO:0007669"/>
    <property type="project" value="UniProtKB-SubCell"/>
</dbReference>
<reference evidence="9 10" key="1">
    <citation type="submission" date="2019-03" db="EMBL/GenBank/DDBJ databases">
        <title>Genomics of glacier-inhabiting Cryobacterium strains.</title>
        <authorList>
            <person name="Liu Q."/>
            <person name="Xin Y.-H."/>
        </authorList>
    </citation>
    <scope>NUCLEOTIDE SEQUENCE [LARGE SCALE GENOMIC DNA]</scope>
    <source>
        <strain evidence="9 10">TMT1-1</strain>
    </source>
</reference>
<evidence type="ECO:0000313" key="9">
    <source>
        <dbReference type="EMBL" id="TFD23163.1"/>
    </source>
</evidence>
<keyword evidence="6 7" id="KW-0472">Membrane</keyword>
<dbReference type="Gene3D" id="1.10.3720.10">
    <property type="entry name" value="MetI-like"/>
    <property type="match status" value="1"/>
</dbReference>
<dbReference type="InterPro" id="IPR035906">
    <property type="entry name" value="MetI-like_sf"/>
</dbReference>
<dbReference type="InterPro" id="IPR051393">
    <property type="entry name" value="ABC_transporter_permease"/>
</dbReference>
<dbReference type="AlphaFoldDB" id="A0A4R8Z8M7"/>
<evidence type="ECO:0000256" key="3">
    <source>
        <dbReference type="ARBA" id="ARBA00022475"/>
    </source>
</evidence>
<keyword evidence="3" id="KW-1003">Cell membrane</keyword>
<keyword evidence="10" id="KW-1185">Reference proteome</keyword>
<dbReference type="PANTHER" id="PTHR30193">
    <property type="entry name" value="ABC TRANSPORTER PERMEASE PROTEIN"/>
    <property type="match status" value="1"/>
</dbReference>
<dbReference type="Proteomes" id="UP000298424">
    <property type="component" value="Unassembled WGS sequence"/>
</dbReference>
<comment type="subcellular location">
    <subcellularLocation>
        <location evidence="1 7">Cell membrane</location>
        <topology evidence="1 7">Multi-pass membrane protein</topology>
    </subcellularLocation>
</comment>
<dbReference type="Pfam" id="PF00528">
    <property type="entry name" value="BPD_transp_1"/>
    <property type="match status" value="1"/>
</dbReference>
<dbReference type="GO" id="GO:0055085">
    <property type="term" value="P:transmembrane transport"/>
    <property type="evidence" value="ECO:0007669"/>
    <property type="project" value="InterPro"/>
</dbReference>
<evidence type="ECO:0000256" key="4">
    <source>
        <dbReference type="ARBA" id="ARBA00022692"/>
    </source>
</evidence>
<gene>
    <name evidence="9" type="ORF">E3T27_15890</name>
</gene>
<feature type="transmembrane region" description="Helical" evidence="7">
    <location>
        <begin position="135"/>
        <end position="155"/>
    </location>
</feature>
<dbReference type="PROSITE" id="PS50928">
    <property type="entry name" value="ABC_TM1"/>
    <property type="match status" value="1"/>
</dbReference>
<dbReference type="PANTHER" id="PTHR30193:SF41">
    <property type="entry name" value="DIACETYLCHITOBIOSE UPTAKE SYSTEM PERMEASE PROTEIN NGCF"/>
    <property type="match status" value="1"/>
</dbReference>
<feature type="transmembrane region" description="Helical" evidence="7">
    <location>
        <begin position="33"/>
        <end position="60"/>
    </location>
</feature>
<dbReference type="CDD" id="cd06261">
    <property type="entry name" value="TM_PBP2"/>
    <property type="match status" value="1"/>
</dbReference>
<name>A0A4R8Z8M7_9MICO</name>
<feature type="transmembrane region" description="Helical" evidence="7">
    <location>
        <begin position="103"/>
        <end position="123"/>
    </location>
</feature>
<comment type="caution">
    <text evidence="9">The sequence shown here is derived from an EMBL/GenBank/DDBJ whole genome shotgun (WGS) entry which is preliminary data.</text>
</comment>
<feature type="transmembrane region" description="Helical" evidence="7">
    <location>
        <begin position="242"/>
        <end position="264"/>
    </location>
</feature>
<feature type="domain" description="ABC transmembrane type-1" evidence="8">
    <location>
        <begin position="98"/>
        <end position="311"/>
    </location>
</feature>
<sequence>MIDTATSTVLEAPRIRSFRGASRGPSVHVRRNLTAYLFLAPFLLLFIVFIVVPIVLGLWISLHTWNPILPTKPFVGLDNYADLFTPGTLTGDNFWQSMGATGIFTIATFPLMLAVPLALASLLNRNIRGGSAFRSSLFAPYVLGVAVVGVMWNFFLNPQLGVVNAALQALGFEETIPWTSAMPWAWVSLVAVTVWWTAGFNTVILLAGMKGINPDLYDAAAVDGAGVWTRFWHITLPGLRPVMLFVTTLTVISSANMFGQSYLITQGGPGERTRTVIMYIAEEGLANQQMGPAAAMSYVLFAFLAIISIINFRVQREK</sequence>
<organism evidence="9 10">
    <name type="scientific">Cryobacterium lyxosi</name>
    <dbReference type="NCBI Taxonomy" id="1259228"/>
    <lineage>
        <taxon>Bacteria</taxon>
        <taxon>Bacillati</taxon>
        <taxon>Actinomycetota</taxon>
        <taxon>Actinomycetes</taxon>
        <taxon>Micrococcales</taxon>
        <taxon>Microbacteriaceae</taxon>
        <taxon>Cryobacterium</taxon>
    </lineage>
</organism>
<evidence type="ECO:0000256" key="1">
    <source>
        <dbReference type="ARBA" id="ARBA00004651"/>
    </source>
</evidence>
<proteinExistence type="inferred from homology"/>
<evidence type="ECO:0000256" key="5">
    <source>
        <dbReference type="ARBA" id="ARBA00022989"/>
    </source>
</evidence>
<evidence type="ECO:0000259" key="8">
    <source>
        <dbReference type="PROSITE" id="PS50928"/>
    </source>
</evidence>
<dbReference type="SUPFAM" id="SSF161098">
    <property type="entry name" value="MetI-like"/>
    <property type="match status" value="1"/>
</dbReference>
<dbReference type="InterPro" id="IPR000515">
    <property type="entry name" value="MetI-like"/>
</dbReference>
<dbReference type="OrthoDB" id="145927at2"/>
<feature type="transmembrane region" description="Helical" evidence="7">
    <location>
        <begin position="184"/>
        <end position="207"/>
    </location>
</feature>
<evidence type="ECO:0000256" key="6">
    <source>
        <dbReference type="ARBA" id="ARBA00023136"/>
    </source>
</evidence>
<comment type="similarity">
    <text evidence="7">Belongs to the binding-protein-dependent transport system permease family.</text>
</comment>